<comment type="caution">
    <text evidence="8">The sequence shown here is derived from an EMBL/GenBank/DDBJ whole genome shotgun (WGS) entry which is preliminary data.</text>
</comment>
<dbReference type="EMBL" id="JAAAJB010000049">
    <property type="protein sequence ID" value="KAG0268488.1"/>
    <property type="molecule type" value="Genomic_DNA"/>
</dbReference>
<dbReference type="CDD" id="cd00777">
    <property type="entry name" value="AspRS_core"/>
    <property type="match status" value="1"/>
</dbReference>
<dbReference type="SUPFAM" id="SSF50249">
    <property type="entry name" value="Nucleic acid-binding proteins"/>
    <property type="match status" value="1"/>
</dbReference>
<dbReference type="InterPro" id="IPR045864">
    <property type="entry name" value="aa-tRNA-synth_II/BPL/LPL"/>
</dbReference>
<dbReference type="GO" id="GO:0005524">
    <property type="term" value="F:ATP binding"/>
    <property type="evidence" value="ECO:0007669"/>
    <property type="project" value="UniProtKB-KW"/>
</dbReference>
<dbReference type="GO" id="GO:0006422">
    <property type="term" value="P:aspartyl-tRNA aminoacylation"/>
    <property type="evidence" value="ECO:0007669"/>
    <property type="project" value="TreeGrafter"/>
</dbReference>
<dbReference type="PROSITE" id="PS50862">
    <property type="entry name" value="AA_TRNA_LIGASE_II"/>
    <property type="match status" value="1"/>
</dbReference>
<reference evidence="8" key="1">
    <citation type="journal article" date="2020" name="Fungal Divers.">
        <title>Resolving the Mortierellaceae phylogeny through synthesis of multi-gene phylogenetics and phylogenomics.</title>
        <authorList>
            <person name="Vandepol N."/>
            <person name="Liber J."/>
            <person name="Desiro A."/>
            <person name="Na H."/>
            <person name="Kennedy M."/>
            <person name="Barry K."/>
            <person name="Grigoriev I.V."/>
            <person name="Miller A.N."/>
            <person name="O'Donnell K."/>
            <person name="Stajich J.E."/>
            <person name="Bonito G."/>
        </authorList>
    </citation>
    <scope>NUCLEOTIDE SEQUENCE</scope>
    <source>
        <strain evidence="8">BC1065</strain>
    </source>
</reference>
<evidence type="ECO:0000256" key="6">
    <source>
        <dbReference type="ARBA" id="ARBA00023146"/>
    </source>
</evidence>
<dbReference type="InterPro" id="IPR004115">
    <property type="entry name" value="GAD-like_sf"/>
</dbReference>
<evidence type="ECO:0000256" key="2">
    <source>
        <dbReference type="ARBA" id="ARBA00022598"/>
    </source>
</evidence>
<evidence type="ECO:0000259" key="7">
    <source>
        <dbReference type="PROSITE" id="PS50862"/>
    </source>
</evidence>
<keyword evidence="6" id="KW-0030">Aminoacyl-tRNA synthetase</keyword>
<evidence type="ECO:0000313" key="8">
    <source>
        <dbReference type="EMBL" id="KAG0268488.1"/>
    </source>
</evidence>
<keyword evidence="2" id="KW-0436">Ligase</keyword>
<dbReference type="SUPFAM" id="SSF55681">
    <property type="entry name" value="Class II aaRS and biotin synthetases"/>
    <property type="match status" value="1"/>
</dbReference>
<dbReference type="InterPro" id="IPR047090">
    <property type="entry name" value="AspRS_core"/>
</dbReference>
<name>A0A9P6QHY6_9FUNG</name>
<dbReference type="Pfam" id="PF00152">
    <property type="entry name" value="tRNA-synt_2"/>
    <property type="match status" value="1"/>
</dbReference>
<dbReference type="HAMAP" id="MF_00044">
    <property type="entry name" value="Asp_tRNA_synth_type1"/>
    <property type="match status" value="1"/>
</dbReference>
<accession>A0A9P6QHY6</accession>
<comment type="similarity">
    <text evidence="1">Belongs to the class-II aminoacyl-tRNA synthetase family. Type 1 subfamily.</text>
</comment>
<dbReference type="Gene3D" id="2.40.50.140">
    <property type="entry name" value="Nucleic acid-binding proteins"/>
    <property type="match status" value="1"/>
</dbReference>
<dbReference type="InterPro" id="IPR004364">
    <property type="entry name" value="Aa-tRNA-synt_II"/>
</dbReference>
<proteinExistence type="inferred from homology"/>
<protein>
    <recommendedName>
        <fullName evidence="7">Aminoacyl-transfer RNA synthetases class-II family profile domain-containing protein</fullName>
    </recommendedName>
</protein>
<dbReference type="Proteomes" id="UP000807716">
    <property type="component" value="Unassembled WGS sequence"/>
</dbReference>
<evidence type="ECO:0000313" key="9">
    <source>
        <dbReference type="Proteomes" id="UP000807716"/>
    </source>
</evidence>
<keyword evidence="5" id="KW-0648">Protein biosynthesis</keyword>
<dbReference type="NCBIfam" id="TIGR00459">
    <property type="entry name" value="aspS_bact"/>
    <property type="match status" value="1"/>
</dbReference>
<dbReference type="CDD" id="cd04317">
    <property type="entry name" value="EcAspRS_like_N"/>
    <property type="match status" value="1"/>
</dbReference>
<dbReference type="GO" id="GO:0004815">
    <property type="term" value="F:aspartate-tRNA ligase activity"/>
    <property type="evidence" value="ECO:0007669"/>
    <property type="project" value="TreeGrafter"/>
</dbReference>
<dbReference type="Pfam" id="PF01336">
    <property type="entry name" value="tRNA_anti-codon"/>
    <property type="match status" value="1"/>
</dbReference>
<dbReference type="InterPro" id="IPR006195">
    <property type="entry name" value="aa-tRNA-synth_II"/>
</dbReference>
<dbReference type="InterPro" id="IPR012340">
    <property type="entry name" value="NA-bd_OB-fold"/>
</dbReference>
<dbReference type="InterPro" id="IPR004365">
    <property type="entry name" value="NA-bd_OB_tRNA"/>
</dbReference>
<dbReference type="InterPro" id="IPR002312">
    <property type="entry name" value="Asp/Asn-tRNA-synth_IIb"/>
</dbReference>
<evidence type="ECO:0000256" key="1">
    <source>
        <dbReference type="ARBA" id="ARBA00006303"/>
    </source>
</evidence>
<evidence type="ECO:0000256" key="5">
    <source>
        <dbReference type="ARBA" id="ARBA00022917"/>
    </source>
</evidence>
<dbReference type="GO" id="GO:0003676">
    <property type="term" value="F:nucleic acid binding"/>
    <property type="evidence" value="ECO:0007669"/>
    <property type="project" value="InterPro"/>
</dbReference>
<dbReference type="InterPro" id="IPR047089">
    <property type="entry name" value="Asp-tRNA-ligase_1_N"/>
</dbReference>
<dbReference type="AlphaFoldDB" id="A0A9P6QHY6"/>
<sequence length="665" mass="74025">MHALRAGQHVARRVGMVAARHCHRENVLTRHIVPMVMVPCQSLISKRRAVTTAATDKTTLPQELFEGTVFGDFPKRTHRCGELNKASVGQKVVLCGWSQNVRKFSDNLIFMPIRDASGSTQLVLKDEDGKLAQIRAKLLDLSPESVICVEGVVVARSTKTINSKMATGEIEVDITKLHVLNKTHATLPFLPGNQEKTNEELRLKYRVLDLRRQDLQDNLRRRSYAAWVVRDYLIGQGFVEVETPMLFKSTPEGAREFVVPTREKGDFYALPQSPQQYKQLLMASGVDRYFQLAKCFRDEDLRADRQPEFTQIDMEMSFGSAKDVQNVVEGLVTTVWKKVLDISFADPFPHMDYQTAMSKYGSDKPDTRFGLEIKQIGALKGDETLEAIVLPNELGLSGSEMKKLAKNEASMTTIVKLNEDNIAVWLDKMGYNAALESPADQIIVNTLLDVRVGDALVISKRPSFLSGGQTNMGRVRLALADFLKSKGAIKIPKDQFNFLWVEGFPLFSPDEPGESDISKAGTRKFSATHHPFTAPVAEDLDFLATAPEKVRGQHYDLVLNGVEIGGGSIRVHSPKLQMYIFQEVLKMTPLECSRFSHLIDGLSFGCPPHGGLAIGFDRMMAILCGTSSIRDVIAFPKSTSGRDLVVDSPSPLTPEQLRQYNLSIV</sequence>
<keyword evidence="4" id="KW-0067">ATP-binding</keyword>
<keyword evidence="3" id="KW-0547">Nucleotide-binding</keyword>
<feature type="domain" description="Aminoacyl-transfer RNA synthetases class-II family profile" evidence="7">
    <location>
        <begin position="229"/>
        <end position="636"/>
    </location>
</feature>
<keyword evidence="9" id="KW-1185">Reference proteome</keyword>
<organism evidence="8 9">
    <name type="scientific">Actinomortierella ambigua</name>
    <dbReference type="NCBI Taxonomy" id="1343610"/>
    <lineage>
        <taxon>Eukaryota</taxon>
        <taxon>Fungi</taxon>
        <taxon>Fungi incertae sedis</taxon>
        <taxon>Mucoromycota</taxon>
        <taxon>Mortierellomycotina</taxon>
        <taxon>Mortierellomycetes</taxon>
        <taxon>Mortierellales</taxon>
        <taxon>Mortierellaceae</taxon>
        <taxon>Actinomortierella</taxon>
    </lineage>
</organism>
<evidence type="ECO:0000256" key="3">
    <source>
        <dbReference type="ARBA" id="ARBA00022741"/>
    </source>
</evidence>
<dbReference type="Gene3D" id="3.30.930.10">
    <property type="entry name" value="Bira Bifunctional Protein, Domain 2"/>
    <property type="match status" value="1"/>
</dbReference>
<dbReference type="NCBIfam" id="NF001750">
    <property type="entry name" value="PRK00476.1"/>
    <property type="match status" value="1"/>
</dbReference>
<dbReference type="PRINTS" id="PR01042">
    <property type="entry name" value="TRNASYNTHASP"/>
</dbReference>
<dbReference type="OrthoDB" id="439710at2759"/>
<dbReference type="Gene3D" id="3.30.1360.30">
    <property type="entry name" value="GAD-like domain"/>
    <property type="match status" value="1"/>
</dbReference>
<evidence type="ECO:0000256" key="4">
    <source>
        <dbReference type="ARBA" id="ARBA00022840"/>
    </source>
</evidence>
<dbReference type="GO" id="GO:0005739">
    <property type="term" value="C:mitochondrion"/>
    <property type="evidence" value="ECO:0007669"/>
    <property type="project" value="TreeGrafter"/>
</dbReference>
<gene>
    <name evidence="8" type="ORF">DFQ27_006553</name>
</gene>
<dbReference type="PANTHER" id="PTHR22594:SF5">
    <property type="entry name" value="ASPARTATE--TRNA LIGASE, MITOCHONDRIAL"/>
    <property type="match status" value="1"/>
</dbReference>
<dbReference type="InterPro" id="IPR004524">
    <property type="entry name" value="Asp-tRNA-ligase_1"/>
</dbReference>
<dbReference type="PANTHER" id="PTHR22594">
    <property type="entry name" value="ASPARTYL/LYSYL-TRNA SYNTHETASE"/>
    <property type="match status" value="1"/>
</dbReference>